<keyword evidence="3" id="KW-0732">Signal</keyword>
<feature type="transmembrane region" description="Helical" evidence="6">
    <location>
        <begin position="12"/>
        <end position="32"/>
    </location>
</feature>
<reference evidence="7" key="1">
    <citation type="journal article" date="2021" name="PeerJ">
        <title>Extensive microbial diversity within the chicken gut microbiome revealed by metagenomics and culture.</title>
        <authorList>
            <person name="Gilroy R."/>
            <person name="Ravi A."/>
            <person name="Getino M."/>
            <person name="Pursley I."/>
            <person name="Horton D.L."/>
            <person name="Alikhan N.F."/>
            <person name="Baker D."/>
            <person name="Gharbi K."/>
            <person name="Hall N."/>
            <person name="Watson M."/>
            <person name="Adriaenssens E.M."/>
            <person name="Foster-Nyarko E."/>
            <person name="Jarju S."/>
            <person name="Secka A."/>
            <person name="Antonio M."/>
            <person name="Oren A."/>
            <person name="Chaudhuri R.R."/>
            <person name="La Ragione R."/>
            <person name="Hildebrand F."/>
            <person name="Pallen M.J."/>
        </authorList>
    </citation>
    <scope>NUCLEOTIDE SEQUENCE</scope>
    <source>
        <strain evidence="7">14975</strain>
    </source>
</reference>
<sequence>MADNNNVKAKVTALTVGSVLGIIGLGLGAVNLMGDKAGVARFAPSKMDRETAAELSSSLDALRETQAINATVAEVAPLEVRKKTTGGKPPRLAPIFFAPQLWQIRQGDHNTVVDIYDEQSPTIHEGIPNLWFIENGLMADMGKAGAADMDSDGDGFTNREEYTAQTNPSDPDSCPPVVGGSIVKLEATKVETTRAQLLLEAMFADPSYKTDTVGITVTRLTKKGLPTKDSEKKDYKVGDDVKVLKEAKRFRVKEFATKEFPAAYDPSVKETERVLVLEDCYNPKAAPISVRAGRPRANEHAEHRHGMDIADTAVTFRITAGKDRGKEFKVLLGQGFTVPGCQAACTLREVNEVQNSVTISVQGVESPINVPMAAETANNSAE</sequence>
<dbReference type="Proteomes" id="UP000823964">
    <property type="component" value="Unassembled WGS sequence"/>
</dbReference>
<dbReference type="InterPro" id="IPR059100">
    <property type="entry name" value="TSP3_bac"/>
</dbReference>
<evidence type="ECO:0000256" key="4">
    <source>
        <dbReference type="ARBA" id="ARBA00022837"/>
    </source>
</evidence>
<feature type="region of interest" description="Disordered" evidence="5">
    <location>
        <begin position="148"/>
        <end position="176"/>
    </location>
</feature>
<evidence type="ECO:0000313" key="8">
    <source>
        <dbReference type="Proteomes" id="UP000823964"/>
    </source>
</evidence>
<proteinExistence type="predicted"/>
<keyword evidence="6" id="KW-0812">Transmembrane</keyword>
<evidence type="ECO:0000256" key="5">
    <source>
        <dbReference type="SAM" id="MobiDB-lite"/>
    </source>
</evidence>
<dbReference type="NCBIfam" id="NF042425">
    <property type="entry name" value="Amuc_1099_fam"/>
    <property type="match status" value="1"/>
</dbReference>
<evidence type="ECO:0000256" key="3">
    <source>
        <dbReference type="ARBA" id="ARBA00022729"/>
    </source>
</evidence>
<protein>
    <submittedName>
        <fullName evidence="7">Thrombospondin type 3 repeat-containing protein</fullName>
    </submittedName>
</protein>
<gene>
    <name evidence="7" type="ORF">H9862_01375</name>
</gene>
<dbReference type="InterPro" id="IPR049974">
    <property type="entry name" value="Amuc_1099-like"/>
</dbReference>
<comment type="subcellular location">
    <subcellularLocation>
        <location evidence="1">Secreted</location>
    </subcellularLocation>
</comment>
<accession>A0A9D2AGM9</accession>
<comment type="caution">
    <text evidence="7">The sequence shown here is derived from an EMBL/GenBank/DDBJ whole genome shotgun (WGS) entry which is preliminary data.</text>
</comment>
<keyword evidence="4" id="KW-0106">Calcium</keyword>
<dbReference type="EMBL" id="DXFQ01000020">
    <property type="protein sequence ID" value="HIX19237.1"/>
    <property type="molecule type" value="Genomic_DNA"/>
</dbReference>
<keyword evidence="6" id="KW-0472">Membrane</keyword>
<dbReference type="Pfam" id="PF18884">
    <property type="entry name" value="TSP3_bac"/>
    <property type="match status" value="1"/>
</dbReference>
<keyword evidence="2" id="KW-0964">Secreted</keyword>
<name>A0A9D2AGM9_9BACT</name>
<evidence type="ECO:0000313" key="7">
    <source>
        <dbReference type="EMBL" id="HIX19237.1"/>
    </source>
</evidence>
<keyword evidence="6" id="KW-1133">Transmembrane helix</keyword>
<reference evidence="7" key="2">
    <citation type="submission" date="2021-04" db="EMBL/GenBank/DDBJ databases">
        <authorList>
            <person name="Gilroy R."/>
        </authorList>
    </citation>
    <scope>NUCLEOTIDE SEQUENCE</scope>
    <source>
        <strain evidence="7">14975</strain>
    </source>
</reference>
<evidence type="ECO:0000256" key="6">
    <source>
        <dbReference type="SAM" id="Phobius"/>
    </source>
</evidence>
<dbReference type="AlphaFoldDB" id="A0A9D2AGM9"/>
<evidence type="ECO:0000256" key="2">
    <source>
        <dbReference type="ARBA" id="ARBA00022525"/>
    </source>
</evidence>
<organism evidence="7 8">
    <name type="scientific">Candidatus Akkermansia intestinigallinarum</name>
    <dbReference type="NCBI Taxonomy" id="2838431"/>
    <lineage>
        <taxon>Bacteria</taxon>
        <taxon>Pseudomonadati</taxon>
        <taxon>Verrucomicrobiota</taxon>
        <taxon>Verrucomicrobiia</taxon>
        <taxon>Verrucomicrobiales</taxon>
        <taxon>Akkermansiaceae</taxon>
        <taxon>Akkermansia</taxon>
    </lineage>
</organism>
<evidence type="ECO:0000256" key="1">
    <source>
        <dbReference type="ARBA" id="ARBA00004613"/>
    </source>
</evidence>